<comment type="subcellular location">
    <subcellularLocation>
        <location evidence="1">Membrane</location>
    </subcellularLocation>
</comment>
<dbReference type="AlphaFoldDB" id="A0A9Q0L7W7"/>
<evidence type="ECO:0000256" key="2">
    <source>
        <dbReference type="ARBA" id="ARBA00023136"/>
    </source>
</evidence>
<dbReference type="OrthoDB" id="1724197at2759"/>
<evidence type="ECO:0000259" key="3">
    <source>
        <dbReference type="Pfam" id="PF01103"/>
    </source>
</evidence>
<dbReference type="InterPro" id="IPR000184">
    <property type="entry name" value="Bac_surfAg_D15"/>
</dbReference>
<dbReference type="Proteomes" id="UP001149090">
    <property type="component" value="Unassembled WGS sequence"/>
</dbReference>
<dbReference type="EMBL" id="JAPDFW010000135">
    <property type="protein sequence ID" value="KAJ5067050.1"/>
    <property type="molecule type" value="Genomic_DNA"/>
</dbReference>
<sequence>MEEKKLKQQIKVKKVVFSQLDENNLILKHVFNSLQNAKTLKEAIELTKEAFNILKKFYVFRNIKINFRFLENSKRKQTQNCIVEITTIQKRPFPHFSMFPSFKDSNPFFNFQLSVINILNAGIISEKFRFSNNYEELHFGISLPLIEKAKNGKFPQIHVWNSFGSNRNYFENYLKDTFTSKWIYSSDILNHFDPNSFGIGRKNGVSLWSLIFQMRQNNSWENDLSIQNLFRSTYKISLEHGYILDKRNSPQIPTKGWMFSTFNEIAGFSNFGKAHFFRNDSRFQFHIPLGKYFSYNFMSKFNFVIPTKKKKDLIIDDQIFVEDSVPFRGFNYTTLSEDIFSDFDLKKNTSGNVFGLITGTLATNFNLFRRIPLSLFTFGSVGNLGKFRRKDFTFPNLFSFAKRSRMSFGVGIATRFRDYRLEVSYSIPFRLSPQNKPQNFNPLITFDLA</sequence>
<organism evidence="4 5">
    <name type="scientific">Anaeramoeba ignava</name>
    <name type="common">Anaerobic marine amoeba</name>
    <dbReference type="NCBI Taxonomy" id="1746090"/>
    <lineage>
        <taxon>Eukaryota</taxon>
        <taxon>Metamonada</taxon>
        <taxon>Anaeramoebidae</taxon>
        <taxon>Anaeramoeba</taxon>
    </lineage>
</organism>
<feature type="domain" description="Bacterial surface antigen (D15)" evidence="3">
    <location>
        <begin position="231"/>
        <end position="441"/>
    </location>
</feature>
<accession>A0A9Q0L7W7</accession>
<protein>
    <submittedName>
        <fullName evidence="4">Sorting and assembly machinery component 50</fullName>
    </submittedName>
</protein>
<name>A0A9Q0L7W7_ANAIG</name>
<comment type="caution">
    <text evidence="4">The sequence shown here is derived from an EMBL/GenBank/DDBJ whole genome shotgun (WGS) entry which is preliminary data.</text>
</comment>
<dbReference type="Pfam" id="PF01103">
    <property type="entry name" value="Omp85"/>
    <property type="match status" value="1"/>
</dbReference>
<evidence type="ECO:0000313" key="4">
    <source>
        <dbReference type="EMBL" id="KAJ5067050.1"/>
    </source>
</evidence>
<reference evidence="4" key="1">
    <citation type="submission" date="2022-10" db="EMBL/GenBank/DDBJ databases">
        <title>Novel sulphate-reducing endosymbionts in the free-living metamonad Anaeramoeba.</title>
        <authorList>
            <person name="Jerlstrom-Hultqvist J."/>
            <person name="Cepicka I."/>
            <person name="Gallot-Lavallee L."/>
            <person name="Salas-Leiva D."/>
            <person name="Curtis B.A."/>
            <person name="Zahonova K."/>
            <person name="Pipaliya S."/>
            <person name="Dacks J."/>
            <person name="Roger A.J."/>
        </authorList>
    </citation>
    <scope>NUCLEOTIDE SEQUENCE</scope>
    <source>
        <strain evidence="4">BMAN</strain>
    </source>
</reference>
<dbReference type="GO" id="GO:0019867">
    <property type="term" value="C:outer membrane"/>
    <property type="evidence" value="ECO:0007669"/>
    <property type="project" value="InterPro"/>
</dbReference>
<dbReference type="Gene3D" id="2.40.160.50">
    <property type="entry name" value="membrane protein fhac: a member of the omp85/tpsb transporter family"/>
    <property type="match status" value="1"/>
</dbReference>
<evidence type="ECO:0000313" key="5">
    <source>
        <dbReference type="Proteomes" id="UP001149090"/>
    </source>
</evidence>
<keyword evidence="2" id="KW-0472">Membrane</keyword>
<proteinExistence type="predicted"/>
<evidence type="ECO:0000256" key="1">
    <source>
        <dbReference type="ARBA" id="ARBA00004370"/>
    </source>
</evidence>
<keyword evidence="5" id="KW-1185">Reference proteome</keyword>
<gene>
    <name evidence="4" type="ORF">M0811_13312</name>
</gene>